<dbReference type="EMBL" id="MU167240">
    <property type="protein sequence ID" value="KAG0148166.1"/>
    <property type="molecule type" value="Genomic_DNA"/>
</dbReference>
<organism evidence="1 2">
    <name type="scientific">Cronartium quercuum f. sp. fusiforme G11</name>
    <dbReference type="NCBI Taxonomy" id="708437"/>
    <lineage>
        <taxon>Eukaryota</taxon>
        <taxon>Fungi</taxon>
        <taxon>Dikarya</taxon>
        <taxon>Basidiomycota</taxon>
        <taxon>Pucciniomycotina</taxon>
        <taxon>Pucciniomycetes</taxon>
        <taxon>Pucciniales</taxon>
        <taxon>Coleosporiaceae</taxon>
        <taxon>Cronartium</taxon>
    </lineage>
</organism>
<sequence>MKQVWETMIDKSDYMRDVAGRVMTRKLLHTLFSNSGYANDHYWTHLDQRESF</sequence>
<reference evidence="1" key="1">
    <citation type="submission" date="2013-11" db="EMBL/GenBank/DDBJ databases">
        <title>Genome sequence of the fusiform rust pathogen reveals effectors for host alternation and coevolution with pine.</title>
        <authorList>
            <consortium name="DOE Joint Genome Institute"/>
            <person name="Smith K."/>
            <person name="Pendleton A."/>
            <person name="Kubisiak T."/>
            <person name="Anderson C."/>
            <person name="Salamov A."/>
            <person name="Aerts A."/>
            <person name="Riley R."/>
            <person name="Clum A."/>
            <person name="Lindquist E."/>
            <person name="Ence D."/>
            <person name="Campbell M."/>
            <person name="Kronenberg Z."/>
            <person name="Feau N."/>
            <person name="Dhillon B."/>
            <person name="Hamelin R."/>
            <person name="Burleigh J."/>
            <person name="Smith J."/>
            <person name="Yandell M."/>
            <person name="Nelson C."/>
            <person name="Grigoriev I."/>
            <person name="Davis J."/>
        </authorList>
    </citation>
    <scope>NUCLEOTIDE SEQUENCE</scope>
    <source>
        <strain evidence="1">G11</strain>
    </source>
</reference>
<comment type="caution">
    <text evidence="1">The sequence shown here is derived from an EMBL/GenBank/DDBJ whole genome shotgun (WGS) entry which is preliminary data.</text>
</comment>
<dbReference type="AlphaFoldDB" id="A0A9P6NJH5"/>
<proteinExistence type="predicted"/>
<gene>
    <name evidence="1" type="ORF">CROQUDRAFT_431594</name>
</gene>
<keyword evidence="2" id="KW-1185">Reference proteome</keyword>
<accession>A0A9P6NJH5</accession>
<name>A0A9P6NJH5_9BASI</name>
<dbReference type="Proteomes" id="UP000886653">
    <property type="component" value="Unassembled WGS sequence"/>
</dbReference>
<evidence type="ECO:0000313" key="1">
    <source>
        <dbReference type="EMBL" id="KAG0148166.1"/>
    </source>
</evidence>
<protein>
    <submittedName>
        <fullName evidence="1">Uncharacterized protein</fullName>
    </submittedName>
</protein>
<evidence type="ECO:0000313" key="2">
    <source>
        <dbReference type="Proteomes" id="UP000886653"/>
    </source>
</evidence>